<organism evidence="2 3">
    <name type="scientific">Geothermobacter hydrogeniphilus</name>
    <dbReference type="NCBI Taxonomy" id="1969733"/>
    <lineage>
        <taxon>Bacteria</taxon>
        <taxon>Pseudomonadati</taxon>
        <taxon>Thermodesulfobacteriota</taxon>
        <taxon>Desulfuromonadia</taxon>
        <taxon>Desulfuromonadales</taxon>
        <taxon>Geothermobacteraceae</taxon>
        <taxon>Geothermobacter</taxon>
    </lineage>
</organism>
<name>A0A1X0Y570_9BACT</name>
<dbReference type="GO" id="GO:0046872">
    <property type="term" value="F:metal ion binding"/>
    <property type="evidence" value="ECO:0007669"/>
    <property type="project" value="InterPro"/>
</dbReference>
<dbReference type="Gene3D" id="1.20.1260.10">
    <property type="match status" value="1"/>
</dbReference>
<feature type="domain" description="Rubrerythrin diiron-binding" evidence="1">
    <location>
        <begin position="8"/>
        <end position="142"/>
    </location>
</feature>
<accession>A0A1X0Y570</accession>
<evidence type="ECO:0000259" key="1">
    <source>
        <dbReference type="Pfam" id="PF02915"/>
    </source>
</evidence>
<keyword evidence="3" id="KW-1185">Reference proteome</keyword>
<comment type="caution">
    <text evidence="2">The sequence shown here is derived from an EMBL/GenBank/DDBJ whole genome shotgun (WGS) entry which is preliminary data.</text>
</comment>
<sequence>MESLTVQEAIKRSIMTEKSAMDFYRLGAGHMTNEQARKTFELLADEERDHARMFYDLYQGDDLPDFDTLMAADPAAENDWLSSTEKELFAQFDDRKAMEMAMQKEKSLAEHLQQMADRFDQPDVKEVFLKNVRSTDGHYQLIESEYARLMGMVHETDIDTFVRE</sequence>
<dbReference type="OrthoDB" id="281675at2"/>
<dbReference type="SUPFAM" id="SSF47240">
    <property type="entry name" value="Ferritin-like"/>
    <property type="match status" value="1"/>
</dbReference>
<proteinExistence type="predicted"/>
<dbReference type="Pfam" id="PF02915">
    <property type="entry name" value="Rubrerythrin"/>
    <property type="match status" value="1"/>
</dbReference>
<dbReference type="RefSeq" id="WP_085010330.1">
    <property type="nucleotide sequence ID" value="NZ_NAAD01000009.1"/>
</dbReference>
<evidence type="ECO:0000313" key="3">
    <source>
        <dbReference type="Proteomes" id="UP000193136"/>
    </source>
</evidence>
<dbReference type="PANTHER" id="PTHR33531:SF7">
    <property type="entry name" value="HYPOTHETICAL MEMBRANE PROTEIN, CONSERVED"/>
    <property type="match status" value="1"/>
</dbReference>
<evidence type="ECO:0000313" key="2">
    <source>
        <dbReference type="EMBL" id="ORJ60257.1"/>
    </source>
</evidence>
<dbReference type="InterPro" id="IPR003251">
    <property type="entry name" value="Rr_diiron-bd_dom"/>
</dbReference>
<dbReference type="InterPro" id="IPR012347">
    <property type="entry name" value="Ferritin-like"/>
</dbReference>
<dbReference type="EMBL" id="NAAD01000009">
    <property type="protein sequence ID" value="ORJ60257.1"/>
    <property type="molecule type" value="Genomic_DNA"/>
</dbReference>
<reference evidence="2 3" key="1">
    <citation type="submission" date="2017-03" db="EMBL/GenBank/DDBJ databases">
        <title>Genome sequence of Geothermobacter sp. EPR-M, Deep-Sea Iron Reducer.</title>
        <authorList>
            <person name="Tully B."/>
            <person name="Savalia P."/>
            <person name="Abuyen K."/>
            <person name="Baughan C."/>
            <person name="Romero E."/>
            <person name="Ronkowski C."/>
            <person name="Torres B."/>
            <person name="Tremblay J."/>
            <person name="Trujillo A."/>
            <person name="Tyler M."/>
            <person name="Perez-Rodriguez I."/>
            <person name="Amend J."/>
        </authorList>
    </citation>
    <scope>NUCLEOTIDE SEQUENCE [LARGE SCALE GENOMIC DNA]</scope>
    <source>
        <strain evidence="2 3">EPR-M</strain>
    </source>
</reference>
<dbReference type="CDD" id="cd01045">
    <property type="entry name" value="Ferritin_like_AB"/>
    <property type="match status" value="1"/>
</dbReference>
<protein>
    <submittedName>
        <fullName evidence="2">Ferritin</fullName>
    </submittedName>
</protein>
<gene>
    <name evidence="2" type="ORF">B5V00_08370</name>
</gene>
<dbReference type="Proteomes" id="UP000193136">
    <property type="component" value="Unassembled WGS sequence"/>
</dbReference>
<dbReference type="InterPro" id="IPR009078">
    <property type="entry name" value="Ferritin-like_SF"/>
</dbReference>
<dbReference type="STRING" id="1969733.B5V00_08370"/>
<dbReference type="GO" id="GO:0016491">
    <property type="term" value="F:oxidoreductase activity"/>
    <property type="evidence" value="ECO:0007669"/>
    <property type="project" value="InterPro"/>
</dbReference>
<dbReference type="AlphaFoldDB" id="A0A1X0Y570"/>
<dbReference type="PANTHER" id="PTHR33531">
    <property type="entry name" value="RUBRERYTHRIN SUBFAMILY"/>
    <property type="match status" value="1"/>
</dbReference>